<keyword evidence="4 5" id="KW-0704">Schiff base</keyword>
<feature type="binding site" evidence="5">
    <location>
        <position position="208"/>
    </location>
    <ligand>
        <name>3-dehydroquinate</name>
        <dbReference type="ChEBI" id="CHEBI:32364"/>
    </ligand>
</feature>
<feature type="binding site" evidence="5">
    <location>
        <position position="227"/>
    </location>
    <ligand>
        <name>3-dehydroquinate</name>
        <dbReference type="ChEBI" id="CHEBI:32364"/>
    </ligand>
</feature>
<comment type="subunit">
    <text evidence="5">Homodimer.</text>
</comment>
<evidence type="ECO:0000256" key="3">
    <source>
        <dbReference type="ARBA" id="ARBA00023239"/>
    </source>
</evidence>
<dbReference type="PATRIC" id="fig|1423760.3.peg.1743"/>
<name>A0A0R1UMJ2_9LACO</name>
<dbReference type="AlphaFoldDB" id="A0A0R1UMJ2"/>
<protein>
    <recommendedName>
        <fullName evidence="5">3-dehydroquinate dehydratase</fullName>
        <shortName evidence="5">3-dehydroquinase</shortName>
        <ecNumber evidence="5">4.2.1.10</ecNumber>
    </recommendedName>
    <alternativeName>
        <fullName evidence="5">Type I DHQase</fullName>
    </alternativeName>
    <alternativeName>
        <fullName evidence="5">Type I dehydroquinase</fullName>
        <shortName evidence="5">DHQ1</shortName>
    </alternativeName>
</protein>
<evidence type="ECO:0000256" key="4">
    <source>
        <dbReference type="ARBA" id="ARBA00023270"/>
    </source>
</evidence>
<feature type="binding site" evidence="5">
    <location>
        <position position="231"/>
    </location>
    <ligand>
        <name>3-dehydroquinate</name>
        <dbReference type="ChEBI" id="CHEBI:32364"/>
    </ligand>
</feature>
<dbReference type="InterPro" id="IPR013785">
    <property type="entry name" value="Aldolase_TIM"/>
</dbReference>
<evidence type="ECO:0000256" key="5">
    <source>
        <dbReference type="HAMAP-Rule" id="MF_00214"/>
    </source>
</evidence>
<comment type="pathway">
    <text evidence="5">Metabolic intermediate biosynthesis; chorismate biosynthesis; chorismate from D-erythrose 4-phosphate and phosphoenolpyruvate: step 3/7.</text>
</comment>
<dbReference type="Pfam" id="PF01487">
    <property type="entry name" value="DHquinase_I"/>
    <property type="match status" value="1"/>
</dbReference>
<dbReference type="SUPFAM" id="SSF51569">
    <property type="entry name" value="Aldolase"/>
    <property type="match status" value="1"/>
</dbReference>
<dbReference type="PANTHER" id="PTHR43699:SF1">
    <property type="entry name" value="3-DEHYDROQUINATE DEHYDRATASE"/>
    <property type="match status" value="1"/>
</dbReference>
<proteinExistence type="inferred from homology"/>
<sequence length="248" mass="25850">MPVTTSDGRLTFGAGQPKIAVPIVAATPAAAWQAFTQLPLDQIDLVEWRLDCLSDPLDTAAIVPIAQRMHAQIPLLATIRTQAEGGQLAPTPAQYRTVYQSLLAAPAVDLLDLEAALPAQLVQPLRQQAQQQGVKVIASYHNFTATPAAPELAAINARLAATGADLIKWAVMPQSATDVLTVLGAINAYHGPQPLIAMAMGDWGKVTRLTGGIFPSAITFATAGAASAPGQLTVGAVRATLALLERKG</sequence>
<dbReference type="GO" id="GO:0008652">
    <property type="term" value="P:amino acid biosynthetic process"/>
    <property type="evidence" value="ECO:0007669"/>
    <property type="project" value="UniProtKB-KW"/>
</dbReference>
<evidence type="ECO:0000256" key="2">
    <source>
        <dbReference type="ARBA" id="ARBA00023141"/>
    </source>
</evidence>
<evidence type="ECO:0000256" key="1">
    <source>
        <dbReference type="ARBA" id="ARBA00001864"/>
    </source>
</evidence>
<dbReference type="NCBIfam" id="TIGR01093">
    <property type="entry name" value="aroD"/>
    <property type="match status" value="1"/>
</dbReference>
<dbReference type="CDD" id="cd00502">
    <property type="entry name" value="DHQase_I"/>
    <property type="match status" value="1"/>
</dbReference>
<dbReference type="GO" id="GO:0046279">
    <property type="term" value="P:3,4-dihydroxybenzoate biosynthetic process"/>
    <property type="evidence" value="ECO:0007669"/>
    <property type="project" value="TreeGrafter"/>
</dbReference>
<gene>
    <name evidence="5" type="primary">aroD</name>
    <name evidence="6" type="ORF">FC43_GL001668</name>
</gene>
<dbReference type="EC" id="4.2.1.10" evidence="5"/>
<accession>A0A0R1UMJ2</accession>
<comment type="similarity">
    <text evidence="5">Belongs to the type-I 3-dehydroquinase family.</text>
</comment>
<evidence type="ECO:0000313" key="7">
    <source>
        <dbReference type="Proteomes" id="UP000050816"/>
    </source>
</evidence>
<keyword evidence="2 5" id="KW-0057">Aromatic amino acid biosynthesis</keyword>
<dbReference type="GO" id="GO:0009073">
    <property type="term" value="P:aromatic amino acid family biosynthetic process"/>
    <property type="evidence" value="ECO:0007669"/>
    <property type="project" value="UniProtKB-KW"/>
</dbReference>
<dbReference type="EMBL" id="AZFK01000002">
    <property type="protein sequence ID" value="KRL92568.1"/>
    <property type="molecule type" value="Genomic_DNA"/>
</dbReference>
<dbReference type="FunFam" id="3.20.20.70:FF:000047">
    <property type="entry name" value="3-dehydroquinate dehydratase"/>
    <property type="match status" value="1"/>
</dbReference>
<dbReference type="InterPro" id="IPR001381">
    <property type="entry name" value="DHquinase_I"/>
</dbReference>
<dbReference type="PANTHER" id="PTHR43699">
    <property type="entry name" value="3-DEHYDROQUINATE DEHYDRATASE"/>
    <property type="match status" value="1"/>
</dbReference>
<feature type="binding site" evidence="5">
    <location>
        <position position="80"/>
    </location>
    <ligand>
        <name>3-dehydroquinate</name>
        <dbReference type="ChEBI" id="CHEBI:32364"/>
    </ligand>
</feature>
<evidence type="ECO:0000313" key="6">
    <source>
        <dbReference type="EMBL" id="KRL92568.1"/>
    </source>
</evidence>
<comment type="catalytic activity">
    <reaction evidence="1 5">
        <text>3-dehydroquinate = 3-dehydroshikimate + H2O</text>
        <dbReference type="Rhea" id="RHEA:21096"/>
        <dbReference type="ChEBI" id="CHEBI:15377"/>
        <dbReference type="ChEBI" id="CHEBI:16630"/>
        <dbReference type="ChEBI" id="CHEBI:32364"/>
        <dbReference type="EC" id="4.2.1.10"/>
    </reaction>
</comment>
<comment type="function">
    <text evidence="5">Involved in the third step of the chorismate pathway, which leads to the biosynthesis of aromatic amino acids. Catalyzes the cis-dehydration of 3-dehydroquinate (DHQ) and introduces the first double bond of the aromatic ring to yield 3-dehydroshikimate.</text>
</comment>
<organism evidence="6 7">
    <name type="scientific">Limosilactobacillus ingluviei DSM 15946</name>
    <dbReference type="NCBI Taxonomy" id="1423760"/>
    <lineage>
        <taxon>Bacteria</taxon>
        <taxon>Bacillati</taxon>
        <taxon>Bacillota</taxon>
        <taxon>Bacilli</taxon>
        <taxon>Lactobacillales</taxon>
        <taxon>Lactobacillaceae</taxon>
        <taxon>Limosilactobacillus</taxon>
    </lineage>
</organism>
<keyword evidence="3 5" id="KW-0456">Lyase</keyword>
<dbReference type="GO" id="GO:0003855">
    <property type="term" value="F:3-dehydroquinate dehydratase activity"/>
    <property type="evidence" value="ECO:0007669"/>
    <property type="project" value="UniProtKB-UniRule"/>
</dbReference>
<dbReference type="HAMAP" id="MF_00214">
    <property type="entry name" value="AroD"/>
    <property type="match status" value="1"/>
</dbReference>
<dbReference type="Gene3D" id="3.20.20.70">
    <property type="entry name" value="Aldolase class I"/>
    <property type="match status" value="1"/>
</dbReference>
<keyword evidence="5" id="KW-0028">Amino-acid biosynthesis</keyword>
<dbReference type="InterPro" id="IPR050146">
    <property type="entry name" value="Type-I_3-dehydroquinase"/>
</dbReference>
<dbReference type="Proteomes" id="UP000050816">
    <property type="component" value="Unassembled WGS sequence"/>
</dbReference>
<comment type="caution">
    <text evidence="6">The sequence shown here is derived from an EMBL/GenBank/DDBJ whole genome shotgun (WGS) entry which is preliminary data.</text>
</comment>
<reference evidence="6 7" key="1">
    <citation type="journal article" date="2015" name="Genome Announc.">
        <title>Expanding the biotechnology potential of lactobacilli through comparative genomics of 213 strains and associated genera.</title>
        <authorList>
            <person name="Sun Z."/>
            <person name="Harris H.M."/>
            <person name="McCann A."/>
            <person name="Guo C."/>
            <person name="Argimon S."/>
            <person name="Zhang W."/>
            <person name="Yang X."/>
            <person name="Jeffery I.B."/>
            <person name="Cooney J.C."/>
            <person name="Kagawa T.F."/>
            <person name="Liu W."/>
            <person name="Song Y."/>
            <person name="Salvetti E."/>
            <person name="Wrobel A."/>
            <person name="Rasinkangas P."/>
            <person name="Parkhill J."/>
            <person name="Rea M.C."/>
            <person name="O'Sullivan O."/>
            <person name="Ritari J."/>
            <person name="Douillard F.P."/>
            <person name="Paul Ross R."/>
            <person name="Yang R."/>
            <person name="Briner A.E."/>
            <person name="Felis G.E."/>
            <person name="de Vos W.M."/>
            <person name="Barrangou R."/>
            <person name="Klaenhammer T.R."/>
            <person name="Caufield P.W."/>
            <person name="Cui Y."/>
            <person name="Zhang H."/>
            <person name="O'Toole P.W."/>
        </authorList>
    </citation>
    <scope>NUCLEOTIDE SEQUENCE [LARGE SCALE GENOMIC DNA]</scope>
    <source>
        <strain evidence="6 7">DSM 15946</strain>
    </source>
</reference>
<dbReference type="GO" id="GO:0009423">
    <property type="term" value="P:chorismate biosynthetic process"/>
    <property type="evidence" value="ECO:0007669"/>
    <property type="project" value="UniProtKB-UniRule"/>
</dbReference>
<dbReference type="UniPathway" id="UPA00053">
    <property type="reaction ID" value="UER00086"/>
</dbReference>
<feature type="active site" description="Proton donor/acceptor" evidence="5">
    <location>
        <position position="141"/>
    </location>
</feature>
<comment type="caution">
    <text evidence="5">Lacks conserved residue(s) required for the propagation of feature annotation.</text>
</comment>
<feature type="binding site" evidence="5">
    <location>
        <begin position="47"/>
        <end position="49"/>
    </location>
    <ligand>
        <name>3-dehydroquinate</name>
        <dbReference type="ChEBI" id="CHEBI:32364"/>
    </ligand>
</feature>
<dbReference type="RefSeq" id="WP_056953273.1">
    <property type="nucleotide sequence ID" value="NZ_AZFK01000002.1"/>
</dbReference>
<feature type="active site" description="Schiff-base intermediate with substrate" evidence="5">
    <location>
        <position position="168"/>
    </location>
</feature>